<evidence type="ECO:0000313" key="2">
    <source>
        <dbReference type="Proteomes" id="UP000183750"/>
    </source>
</evidence>
<dbReference type="SUPFAM" id="SSF53756">
    <property type="entry name" value="UDP-Glycosyltransferase/glycogen phosphorylase"/>
    <property type="match status" value="1"/>
</dbReference>
<dbReference type="GO" id="GO:0016787">
    <property type="term" value="F:hydrolase activity"/>
    <property type="evidence" value="ECO:0007669"/>
    <property type="project" value="UniProtKB-KW"/>
</dbReference>
<dbReference type="Proteomes" id="UP000183750">
    <property type="component" value="Unassembled WGS sequence"/>
</dbReference>
<keyword evidence="1" id="KW-0378">Hydrolase</keyword>
<proteinExistence type="predicted"/>
<dbReference type="EMBL" id="FNSQ01000005">
    <property type="protein sequence ID" value="SEB96476.1"/>
    <property type="molecule type" value="Genomic_DNA"/>
</dbReference>
<accession>A0A1H4NMH6</accession>
<gene>
    <name evidence="1" type="ORF">SAMN04489807_2524</name>
</gene>
<dbReference type="Gene3D" id="3.40.50.11190">
    <property type="match status" value="1"/>
</dbReference>
<dbReference type="PANTHER" id="PTHR21015:SF22">
    <property type="entry name" value="GLYCOSYLTRANSFERASE"/>
    <property type="match status" value="1"/>
</dbReference>
<dbReference type="GO" id="GO:0016757">
    <property type="term" value="F:glycosyltransferase activity"/>
    <property type="evidence" value="ECO:0007669"/>
    <property type="project" value="TreeGrafter"/>
</dbReference>
<name>A0A1H4NMH6_9MICO</name>
<dbReference type="OrthoDB" id="9805604at2"/>
<dbReference type="PANTHER" id="PTHR21015">
    <property type="entry name" value="UDP-N-ACETYLGLUCOSAMINE--N-ACETYLMURAMYL-(PENTAPEPTIDE) PYROPHOSPHORYL-UNDECAPRENOL N-ACETYLGLUCOSAMINE TRANSFERASE 1"/>
    <property type="match status" value="1"/>
</dbReference>
<reference evidence="2" key="1">
    <citation type="submission" date="2016-10" db="EMBL/GenBank/DDBJ databases">
        <authorList>
            <person name="Varghese N."/>
            <person name="Submissions S."/>
        </authorList>
    </citation>
    <scope>NUCLEOTIDE SEQUENCE [LARGE SCALE GENOMIC DNA]</scope>
    <source>
        <strain evidence="2">DSM 16089</strain>
    </source>
</reference>
<protein>
    <submittedName>
        <fullName evidence="1">UDP-2,4-diacetamido-2,4,6-trideoxy-beta-L-altropyranose hydrolase</fullName>
    </submittedName>
</protein>
<evidence type="ECO:0000313" key="1">
    <source>
        <dbReference type="EMBL" id="SEB96476.1"/>
    </source>
</evidence>
<sequence length="336" mass="36206">MRCLIRADAGEATGTGHVMRCLTIAEELKARGHEVVLRGSFGMIQWLLARIAEVGVETQAEDFGCLSTDERDYDGIDVMIVDSYVLPSGDITRVNRSVPTLAVVDGDARGIDAAAYLDQNLGATGEGLSARQRTRLLAGARYALVRREIRDLHRPAPRPIADPKRICAFMGGSDPTGAMVVVARALAALPGGFQIDLVVTDRWRSAVTAAAGEHVRLHHPTPRLPDLLARADVVISATGTSAWDLCTMGVPTIFTTVAENQRAGYEALLQRGLALGVDLEHDSSAERSLVDAVFRLIEDEPLRHSLWAACAEAFDGRGPERVADAVERLALRLTPS</sequence>
<organism evidence="1 2">
    <name type="scientific">Microbacterium hydrocarbonoxydans</name>
    <dbReference type="NCBI Taxonomy" id="273678"/>
    <lineage>
        <taxon>Bacteria</taxon>
        <taxon>Bacillati</taxon>
        <taxon>Actinomycetota</taxon>
        <taxon>Actinomycetes</taxon>
        <taxon>Micrococcales</taxon>
        <taxon>Microbacteriaceae</taxon>
        <taxon>Microbacterium</taxon>
    </lineage>
</organism>
<dbReference type="RefSeq" id="WP_139305281.1">
    <property type="nucleotide sequence ID" value="NZ_FNSQ01000005.1"/>
</dbReference>
<dbReference type="AlphaFoldDB" id="A0A1H4NMH6"/>
<dbReference type="Gene3D" id="3.40.50.2000">
    <property type="entry name" value="Glycogen Phosphorylase B"/>
    <property type="match status" value="1"/>
</dbReference>
<keyword evidence="2" id="KW-1185">Reference proteome</keyword>